<protein>
    <submittedName>
        <fullName evidence="1">Uncharacterized protein</fullName>
    </submittedName>
</protein>
<evidence type="ECO:0000313" key="1">
    <source>
        <dbReference type="EMBL" id="KAK2943589.1"/>
    </source>
</evidence>
<sequence length="160" mass="17856">MFANPTQTILPTTPTPDHTFDGLMEEFRRCESEFKTGDDTVQHKIALSVLTTISSGMVMDLTLEPSCPTADLDQDMITTRKYSSMRIGVQKGASRQRHIQPVLPHHSPLSDHSNPNQVHSFVGLVSSNGKKRNITQCELLCQTNFEHGLHQIQPDDLCSL</sequence>
<evidence type="ECO:0000313" key="2">
    <source>
        <dbReference type="Proteomes" id="UP001281761"/>
    </source>
</evidence>
<accession>A0ABQ9WVS5</accession>
<organism evidence="1 2">
    <name type="scientific">Blattamonas nauphoetae</name>
    <dbReference type="NCBI Taxonomy" id="2049346"/>
    <lineage>
        <taxon>Eukaryota</taxon>
        <taxon>Metamonada</taxon>
        <taxon>Preaxostyla</taxon>
        <taxon>Oxymonadida</taxon>
        <taxon>Blattamonas</taxon>
    </lineage>
</organism>
<keyword evidence="2" id="KW-1185">Reference proteome</keyword>
<dbReference type="Proteomes" id="UP001281761">
    <property type="component" value="Unassembled WGS sequence"/>
</dbReference>
<comment type="caution">
    <text evidence="1">The sequence shown here is derived from an EMBL/GenBank/DDBJ whole genome shotgun (WGS) entry which is preliminary data.</text>
</comment>
<proteinExistence type="predicted"/>
<dbReference type="EMBL" id="JARBJD010000337">
    <property type="protein sequence ID" value="KAK2943589.1"/>
    <property type="molecule type" value="Genomic_DNA"/>
</dbReference>
<name>A0ABQ9WVS5_9EUKA</name>
<gene>
    <name evidence="1" type="ORF">BLNAU_21469</name>
</gene>
<reference evidence="1 2" key="1">
    <citation type="journal article" date="2022" name="bioRxiv">
        <title>Genomics of Preaxostyla Flagellates Illuminates Evolutionary Transitions and the Path Towards Mitochondrial Loss.</title>
        <authorList>
            <person name="Novak L.V.F."/>
            <person name="Treitli S.C."/>
            <person name="Pyrih J."/>
            <person name="Halakuc P."/>
            <person name="Pipaliya S.V."/>
            <person name="Vacek V."/>
            <person name="Brzon O."/>
            <person name="Soukal P."/>
            <person name="Eme L."/>
            <person name="Dacks J.B."/>
            <person name="Karnkowska A."/>
            <person name="Elias M."/>
            <person name="Hampl V."/>
        </authorList>
    </citation>
    <scope>NUCLEOTIDE SEQUENCE [LARGE SCALE GENOMIC DNA]</scope>
    <source>
        <strain evidence="1">NAU3</strain>
        <tissue evidence="1">Gut</tissue>
    </source>
</reference>